<comment type="caution">
    <text evidence="1">The sequence shown here is derived from an EMBL/GenBank/DDBJ whole genome shotgun (WGS) entry which is preliminary data.</text>
</comment>
<evidence type="ECO:0000313" key="1">
    <source>
        <dbReference type="EMBL" id="MFH6986074.1"/>
    </source>
</evidence>
<accession>A0ABW7NJW8</accession>
<gene>
    <name evidence="1" type="ORF">ACHKAR_21655</name>
</gene>
<reference evidence="1 2" key="1">
    <citation type="journal article" date="2013" name="Int. J. Syst. Evol. Microbiol.">
        <title>Marinoscillum luteum sp. nov., isolated from marine sediment.</title>
        <authorList>
            <person name="Cha I.T."/>
            <person name="Park S.J."/>
            <person name="Kim S.J."/>
            <person name="Kim J.G."/>
            <person name="Jung M.Y."/>
            <person name="Shin K.S."/>
            <person name="Kwon K.K."/>
            <person name="Yang S.H."/>
            <person name="Seo Y.S."/>
            <person name="Rhee S.K."/>
        </authorList>
    </citation>
    <scope>NUCLEOTIDE SEQUENCE [LARGE SCALE GENOMIC DNA]</scope>
    <source>
        <strain evidence="1 2">KCTC 23939</strain>
    </source>
</reference>
<dbReference type="Proteomes" id="UP001610063">
    <property type="component" value="Unassembled WGS sequence"/>
</dbReference>
<sequence>MQNDPTLDPKYLGKISSDFVKVSEYLKEASYLIRKKGFSEYPVFPVSKEDVPIGQLLYEKGKLENEWNYYASFMEEFAQRQLIAEEAKFKEAYKDPDEYCCLFIVDREFTNFLFIPFPED</sequence>
<keyword evidence="2" id="KW-1185">Reference proteome</keyword>
<evidence type="ECO:0000313" key="2">
    <source>
        <dbReference type="Proteomes" id="UP001610063"/>
    </source>
</evidence>
<proteinExistence type="predicted"/>
<protein>
    <submittedName>
        <fullName evidence="1">Uncharacterized protein</fullName>
    </submittedName>
</protein>
<dbReference type="EMBL" id="JBIPKE010000020">
    <property type="protein sequence ID" value="MFH6986074.1"/>
    <property type="molecule type" value="Genomic_DNA"/>
</dbReference>
<dbReference type="RefSeq" id="WP_159582221.1">
    <property type="nucleotide sequence ID" value="NZ_JBIPKE010000020.1"/>
</dbReference>
<organism evidence="1 2">
    <name type="scientific">Marinoscillum luteum</name>
    <dbReference type="NCBI Taxonomy" id="861051"/>
    <lineage>
        <taxon>Bacteria</taxon>
        <taxon>Pseudomonadati</taxon>
        <taxon>Bacteroidota</taxon>
        <taxon>Cytophagia</taxon>
        <taxon>Cytophagales</taxon>
        <taxon>Reichenbachiellaceae</taxon>
        <taxon>Marinoscillum</taxon>
    </lineage>
</organism>
<name>A0ABW7NJW8_9BACT</name>